<dbReference type="EMBL" id="LVLJ01002020">
    <property type="protein sequence ID" value="OAE26967.1"/>
    <property type="molecule type" value="Genomic_DNA"/>
</dbReference>
<evidence type="ECO:0000313" key="4">
    <source>
        <dbReference type="Proteomes" id="UP000077202"/>
    </source>
</evidence>
<reference evidence="3" key="1">
    <citation type="submission" date="2016-03" db="EMBL/GenBank/DDBJ databases">
        <title>Mechanisms controlling the formation of the plant cell surface in tip-growing cells are functionally conserved among land plants.</title>
        <authorList>
            <person name="Honkanen S."/>
            <person name="Jones V.A."/>
            <person name="Morieri G."/>
            <person name="Champion C."/>
            <person name="Hetherington A.J."/>
            <person name="Kelly S."/>
            <person name="Saint-Marcoux D."/>
            <person name="Proust H."/>
            <person name="Prescott H."/>
            <person name="Dolan L."/>
        </authorList>
    </citation>
    <scope>NUCLEOTIDE SEQUENCE [LARGE SCALE GENOMIC DNA]</scope>
    <source>
        <tissue evidence="3">Whole gametophyte</tissue>
    </source>
</reference>
<keyword evidence="2" id="KW-0812">Transmembrane</keyword>
<keyword evidence="2" id="KW-0472">Membrane</keyword>
<organism evidence="3 4">
    <name type="scientific">Marchantia polymorpha subsp. ruderalis</name>
    <dbReference type="NCBI Taxonomy" id="1480154"/>
    <lineage>
        <taxon>Eukaryota</taxon>
        <taxon>Viridiplantae</taxon>
        <taxon>Streptophyta</taxon>
        <taxon>Embryophyta</taxon>
        <taxon>Marchantiophyta</taxon>
        <taxon>Marchantiopsida</taxon>
        <taxon>Marchantiidae</taxon>
        <taxon>Marchantiales</taxon>
        <taxon>Marchantiaceae</taxon>
        <taxon>Marchantia</taxon>
    </lineage>
</organism>
<protein>
    <submittedName>
        <fullName evidence="3">Uncharacterized protein</fullName>
    </submittedName>
</protein>
<feature type="transmembrane region" description="Helical" evidence="2">
    <location>
        <begin position="38"/>
        <end position="58"/>
    </location>
</feature>
<comment type="caution">
    <text evidence="3">The sequence shown here is derived from an EMBL/GenBank/DDBJ whole genome shotgun (WGS) entry which is preliminary data.</text>
</comment>
<keyword evidence="2" id="KW-1133">Transmembrane helix</keyword>
<gene>
    <name evidence="3" type="ORF">AXG93_1027s1080</name>
</gene>
<feature type="compositionally biased region" description="Basic and acidic residues" evidence="1">
    <location>
        <begin position="161"/>
        <end position="172"/>
    </location>
</feature>
<accession>A0A176W1P0</accession>
<keyword evidence="4" id="KW-1185">Reference proteome</keyword>
<dbReference type="AlphaFoldDB" id="A0A176W1P0"/>
<evidence type="ECO:0000256" key="2">
    <source>
        <dbReference type="SAM" id="Phobius"/>
    </source>
</evidence>
<dbReference type="Proteomes" id="UP000077202">
    <property type="component" value="Unassembled WGS sequence"/>
</dbReference>
<evidence type="ECO:0000313" key="3">
    <source>
        <dbReference type="EMBL" id="OAE26967.1"/>
    </source>
</evidence>
<name>A0A176W1P0_MARPO</name>
<proteinExistence type="predicted"/>
<evidence type="ECO:0000256" key="1">
    <source>
        <dbReference type="SAM" id="MobiDB-lite"/>
    </source>
</evidence>
<sequence length="215" mass="23519">MASDHEWFDTWIHQSSTPPRRMKVQTSEDELDAKHQNLSMLLNVFFGIFLPSIGEIPIMRLSFLLMRATSACQLRITFGGSSACTGGNGGKLLSNSFALGCVGGTSAGNGSSNGTRNILFEGKSSLLPGQKGFNVGKKVSVISGTLSCHKQHRKNGFSHFDAGKNNKENREGDEFEEEEESDLDEVQEESDGEDDGQETHENKDMQMGGYLGEEF</sequence>
<feature type="compositionally biased region" description="Acidic residues" evidence="1">
    <location>
        <begin position="173"/>
        <end position="196"/>
    </location>
</feature>
<feature type="region of interest" description="Disordered" evidence="1">
    <location>
        <begin position="156"/>
        <end position="215"/>
    </location>
</feature>